<name>L7JYN8_TRAHO</name>
<sequence length="245" mass="28011">MKIKWFKTISSTQKHLINSTSTYKDTYPVIATMHQTRGVGRTNSTWQSLIHTLSFSYVTHAHVAYIDVIGRVRHVLVDQGVDALCKWPNDVLVRNGETYHKVCGALIDVIGEYAVVGVGVNLGYTCTCTIGCDKCTGISMDEWCTEDNKEATCDGQYSGNIANYKTLRDVTGVEVTPLQFFEHYFTAADRFYTYDWRDRYVNYRGERMEIIDKRELRLKDRNGNIHLIDPMVCSYDYHSNSIVGK</sequence>
<dbReference type="Proteomes" id="UP000011185">
    <property type="component" value="Unassembled WGS sequence"/>
</dbReference>
<dbReference type="SUPFAM" id="SSF55681">
    <property type="entry name" value="Class II aaRS and biotin synthetases"/>
    <property type="match status" value="1"/>
</dbReference>
<dbReference type="VEuPathDB" id="MicrosporidiaDB:THOM_0460"/>
<evidence type="ECO:0000313" key="2">
    <source>
        <dbReference type="EMBL" id="ELQ76549.1"/>
    </source>
</evidence>
<dbReference type="InterPro" id="IPR004143">
    <property type="entry name" value="BPL_LPL_catalytic"/>
</dbReference>
<accession>L7JYN8</accession>
<dbReference type="PANTHER" id="PTHR12835:SF5">
    <property type="entry name" value="BIOTIN--PROTEIN LIGASE"/>
    <property type="match status" value="1"/>
</dbReference>
<keyword evidence="2" id="KW-0436">Ligase</keyword>
<dbReference type="AlphaFoldDB" id="L7JYN8"/>
<dbReference type="OrthoDB" id="10250105at2759"/>
<keyword evidence="3" id="KW-1185">Reference proteome</keyword>
<dbReference type="GO" id="GO:0004077">
    <property type="term" value="F:biotin--[biotin carboxyl-carrier protein] ligase activity"/>
    <property type="evidence" value="ECO:0007669"/>
    <property type="project" value="UniProtKB-EC"/>
</dbReference>
<proteinExistence type="predicted"/>
<evidence type="ECO:0000259" key="1">
    <source>
        <dbReference type="Pfam" id="PF03099"/>
    </source>
</evidence>
<dbReference type="STRING" id="72359.L7JYN8"/>
<feature type="domain" description="BPL/LPL catalytic" evidence="1">
    <location>
        <begin position="6"/>
        <end position="121"/>
    </location>
</feature>
<dbReference type="HOGENOM" id="CLU_1035112_0_0_1"/>
<evidence type="ECO:0000313" key="3">
    <source>
        <dbReference type="Proteomes" id="UP000011185"/>
    </source>
</evidence>
<reference evidence="2 3" key="1">
    <citation type="journal article" date="2012" name="PLoS Pathog.">
        <title>The genome of the obligate intracellular parasite Trachipleistophora hominis: new insights into microsporidian genome dynamics and reductive evolution.</title>
        <authorList>
            <person name="Heinz E."/>
            <person name="Williams T.A."/>
            <person name="Nakjang S."/>
            <person name="Noel C.J."/>
            <person name="Swan D.C."/>
            <person name="Goldberg A.V."/>
            <person name="Harris S.R."/>
            <person name="Weinmaier T."/>
            <person name="Markert S."/>
            <person name="Becher D."/>
            <person name="Bernhardt J."/>
            <person name="Dagan T."/>
            <person name="Hacker C."/>
            <person name="Lucocq J.M."/>
            <person name="Schweder T."/>
            <person name="Rattei T."/>
            <person name="Hall N."/>
            <person name="Hirt R.P."/>
            <person name="Embley T.M."/>
        </authorList>
    </citation>
    <scope>NUCLEOTIDE SEQUENCE [LARGE SCALE GENOMIC DNA]</scope>
</reference>
<dbReference type="PANTHER" id="PTHR12835">
    <property type="entry name" value="BIOTIN PROTEIN LIGASE"/>
    <property type="match status" value="1"/>
</dbReference>
<dbReference type="InParanoid" id="L7JYN8"/>
<dbReference type="EMBL" id="JH993838">
    <property type="protein sequence ID" value="ELQ76549.1"/>
    <property type="molecule type" value="Genomic_DNA"/>
</dbReference>
<dbReference type="InterPro" id="IPR045864">
    <property type="entry name" value="aa-tRNA-synth_II/BPL/LPL"/>
</dbReference>
<dbReference type="EC" id="6.3.4.15" evidence="2"/>
<dbReference type="Gene3D" id="3.30.930.10">
    <property type="entry name" value="Bira Bifunctional Protein, Domain 2"/>
    <property type="match status" value="1"/>
</dbReference>
<protein>
    <submittedName>
        <fullName evidence="2">Biotin holocarboxylase synthetase/biotin-protein ligase</fullName>
        <ecNumber evidence="2">6.3.4.15</ecNumber>
    </submittedName>
</protein>
<dbReference type="OMA" id="ICISESY"/>
<organism evidence="2 3">
    <name type="scientific">Trachipleistophora hominis</name>
    <name type="common">Microsporidian parasite</name>
    <dbReference type="NCBI Taxonomy" id="72359"/>
    <lineage>
        <taxon>Eukaryota</taxon>
        <taxon>Fungi</taxon>
        <taxon>Fungi incertae sedis</taxon>
        <taxon>Microsporidia</taxon>
        <taxon>Pleistophoridae</taxon>
        <taxon>Trachipleistophora</taxon>
    </lineage>
</organism>
<dbReference type="Pfam" id="PF03099">
    <property type="entry name" value="BPL_LplA_LipB"/>
    <property type="match status" value="1"/>
</dbReference>
<dbReference type="GO" id="GO:0005737">
    <property type="term" value="C:cytoplasm"/>
    <property type="evidence" value="ECO:0007669"/>
    <property type="project" value="TreeGrafter"/>
</dbReference>
<gene>
    <name evidence="2" type="ORF">THOM_0460</name>
</gene>